<reference evidence="7 8" key="1">
    <citation type="submission" date="2020-12" db="EMBL/GenBank/DDBJ databases">
        <title>Comparative genomic insights into the epidemiology and virulence of plant pathogenic Pseudomonads from Turkey.</title>
        <authorList>
            <person name="Dillon M."/>
            <person name="Ruiz-Bedoya T."/>
            <person name="Bendalovic-Torma C."/>
            <person name="Guttman K.M."/>
            <person name="Kwak H."/>
            <person name="Middleton M.A."/>
            <person name="Wang P.W."/>
            <person name="Horuz S."/>
            <person name="Aysan Y."/>
            <person name="Guttman D.S."/>
        </authorList>
    </citation>
    <scope>NUCLEOTIDE SEQUENCE [LARGE SCALE GENOMIC DNA]</scope>
    <source>
        <strain evidence="7 8">S4_EA_3a</strain>
    </source>
</reference>
<evidence type="ECO:0000313" key="8">
    <source>
        <dbReference type="Proteomes" id="UP000614123"/>
    </source>
</evidence>
<dbReference type="EMBL" id="JAEILD010000271">
    <property type="protein sequence ID" value="MBI6653880.1"/>
    <property type="molecule type" value="Genomic_DNA"/>
</dbReference>
<feature type="compositionally biased region" description="Polar residues" evidence="5">
    <location>
        <begin position="1"/>
        <end position="11"/>
    </location>
</feature>
<dbReference type="Pfam" id="PF01609">
    <property type="entry name" value="DDE_Tnp_1"/>
    <property type="match status" value="1"/>
</dbReference>
<organism evidence="7 8">
    <name type="scientific">Pseudomonas veronii</name>
    <dbReference type="NCBI Taxonomy" id="76761"/>
    <lineage>
        <taxon>Bacteria</taxon>
        <taxon>Pseudomonadati</taxon>
        <taxon>Pseudomonadota</taxon>
        <taxon>Gammaproteobacteria</taxon>
        <taxon>Pseudomonadales</taxon>
        <taxon>Pseudomonadaceae</taxon>
        <taxon>Pseudomonas</taxon>
    </lineage>
</organism>
<name>A0ABS0VQR4_PSEVE</name>
<evidence type="ECO:0000256" key="4">
    <source>
        <dbReference type="ARBA" id="ARBA00023172"/>
    </source>
</evidence>
<comment type="caution">
    <text evidence="7">The sequence shown here is derived from an EMBL/GenBank/DDBJ whole genome shotgun (WGS) entry which is preliminary data.</text>
</comment>
<dbReference type="PANTHER" id="PTHR35604:SF2">
    <property type="entry name" value="TRANSPOSASE INSH FOR INSERTION SEQUENCE ELEMENT IS5A-RELATED"/>
    <property type="match status" value="1"/>
</dbReference>
<dbReference type="NCBIfam" id="NF033581">
    <property type="entry name" value="transpos_IS5_4"/>
    <property type="match status" value="1"/>
</dbReference>
<dbReference type="InterPro" id="IPR002559">
    <property type="entry name" value="Transposase_11"/>
</dbReference>
<protein>
    <submittedName>
        <fullName evidence="7">IS5-like element ISPre1 family transposase</fullName>
    </submittedName>
</protein>
<evidence type="ECO:0000256" key="5">
    <source>
        <dbReference type="SAM" id="MobiDB-lite"/>
    </source>
</evidence>
<accession>A0ABS0VQR4</accession>
<evidence type="ECO:0000313" key="7">
    <source>
        <dbReference type="EMBL" id="MBI6653880.1"/>
    </source>
</evidence>
<gene>
    <name evidence="7" type="ORF">YA0849_33690</name>
</gene>
<feature type="region of interest" description="Disordered" evidence="5">
    <location>
        <begin position="1"/>
        <end position="24"/>
    </location>
</feature>
<feature type="non-terminal residue" evidence="7">
    <location>
        <position position="1"/>
    </location>
</feature>
<keyword evidence="8" id="KW-1185">Reference proteome</keyword>
<sequence length="186" mass="20896">DATLINAPSSTKNKDGKRDPEMHQTKKGNQYYFGMKAHIGVDDESGLVHSVVGTAANVADVTQVDKLLHGDENMVGADAGYTGVEKRPEHEGREVIWQIAARRSTYKKLDKRSALYKAKRKIEKAKAQVRAKVEHPFRVIKRQFGYVKVRFRGLAKNTAQLVTLFALSNLWMARRHLLANAGEVRL</sequence>
<evidence type="ECO:0000256" key="1">
    <source>
        <dbReference type="ARBA" id="ARBA00010075"/>
    </source>
</evidence>
<feature type="compositionally biased region" description="Basic and acidic residues" evidence="5">
    <location>
        <begin position="12"/>
        <end position="24"/>
    </location>
</feature>
<feature type="domain" description="Transposase IS4-like" evidence="6">
    <location>
        <begin position="1"/>
        <end position="170"/>
    </location>
</feature>
<dbReference type="PANTHER" id="PTHR35604">
    <property type="entry name" value="TRANSPOSASE INSH FOR INSERTION SEQUENCE ELEMENT IS5A-RELATED"/>
    <property type="match status" value="1"/>
</dbReference>
<comment type="similarity">
    <text evidence="1">Belongs to the transposase 11 family.</text>
</comment>
<dbReference type="InterPro" id="IPR047959">
    <property type="entry name" value="Transpos_IS5"/>
</dbReference>
<evidence type="ECO:0000259" key="6">
    <source>
        <dbReference type="Pfam" id="PF01609"/>
    </source>
</evidence>
<evidence type="ECO:0000256" key="3">
    <source>
        <dbReference type="ARBA" id="ARBA00023125"/>
    </source>
</evidence>
<proteinExistence type="inferred from homology"/>
<keyword evidence="3" id="KW-0238">DNA-binding</keyword>
<evidence type="ECO:0000256" key="2">
    <source>
        <dbReference type="ARBA" id="ARBA00022578"/>
    </source>
</evidence>
<keyword evidence="4" id="KW-0233">DNA recombination</keyword>
<dbReference type="Proteomes" id="UP000614123">
    <property type="component" value="Unassembled WGS sequence"/>
</dbReference>
<keyword evidence="2" id="KW-0815">Transposition</keyword>